<evidence type="ECO:0000256" key="1">
    <source>
        <dbReference type="SAM" id="Phobius"/>
    </source>
</evidence>
<organism evidence="2 3">
    <name type="scientific">Harenicola maris</name>
    <dbReference type="NCBI Taxonomy" id="2841044"/>
    <lineage>
        <taxon>Bacteria</taxon>
        <taxon>Pseudomonadati</taxon>
        <taxon>Pseudomonadota</taxon>
        <taxon>Alphaproteobacteria</taxon>
        <taxon>Rhodobacterales</taxon>
        <taxon>Paracoccaceae</taxon>
        <taxon>Harenicola</taxon>
    </lineage>
</organism>
<dbReference type="RefSeq" id="WP_327792555.1">
    <property type="nucleotide sequence ID" value="NZ_JADQAZ010000001.1"/>
</dbReference>
<name>A0AAP2G6K8_9RHOB</name>
<dbReference type="AlphaFoldDB" id="A0AAP2G6K8"/>
<gene>
    <name evidence="2" type="ORF">IV417_03040</name>
</gene>
<feature type="transmembrane region" description="Helical" evidence="1">
    <location>
        <begin position="52"/>
        <end position="76"/>
    </location>
</feature>
<dbReference type="EMBL" id="JADQAZ010000001">
    <property type="protein sequence ID" value="MBT0956351.1"/>
    <property type="molecule type" value="Genomic_DNA"/>
</dbReference>
<keyword evidence="1" id="KW-0472">Membrane</keyword>
<accession>A0AAP2G6K8</accession>
<feature type="transmembrane region" description="Helical" evidence="1">
    <location>
        <begin position="88"/>
        <end position="109"/>
    </location>
</feature>
<proteinExistence type="predicted"/>
<sequence length="169" mass="18006">MFTALKFANLALLILFPIAWFAPLLRAGLLPLFGLSEISVISGLQSLWGTDVFLALLVTGFALFAPYLKTIGLALIHFGMMRRKVLPVMHILGKLAMADIFLIALYVVVAKGIGVGRVEAAWGLYLFSACIIASIGISFLTERRAKAAALPAPNAEAAKPANLAQTGAH</sequence>
<protein>
    <submittedName>
        <fullName evidence="2">Paraquat-inducible protein A</fullName>
    </submittedName>
</protein>
<evidence type="ECO:0000313" key="2">
    <source>
        <dbReference type="EMBL" id="MBT0956351.1"/>
    </source>
</evidence>
<evidence type="ECO:0000313" key="3">
    <source>
        <dbReference type="Proteomes" id="UP001315686"/>
    </source>
</evidence>
<reference evidence="2 3" key="1">
    <citation type="journal article" date="2021" name="Arch. Microbiol.">
        <title>Harenicola maris gen. nov., sp. nov. isolated from the Sea of Japan shallow sediments.</title>
        <authorList>
            <person name="Romanenko L.A."/>
            <person name="Kurilenko V.V."/>
            <person name="Chernysheva N.Y."/>
            <person name="Tekutyeva L.A."/>
            <person name="Velansky P.V."/>
            <person name="Svetashev V.I."/>
            <person name="Isaeva M.P."/>
        </authorList>
    </citation>
    <scope>NUCLEOTIDE SEQUENCE [LARGE SCALE GENOMIC DNA]</scope>
    <source>
        <strain evidence="2 3">KMM 3653</strain>
    </source>
</reference>
<dbReference type="InterPro" id="IPR007498">
    <property type="entry name" value="PqiA-like"/>
</dbReference>
<comment type="caution">
    <text evidence="2">The sequence shown here is derived from an EMBL/GenBank/DDBJ whole genome shotgun (WGS) entry which is preliminary data.</text>
</comment>
<keyword evidence="3" id="KW-1185">Reference proteome</keyword>
<dbReference type="Pfam" id="PF04403">
    <property type="entry name" value="PqiA"/>
    <property type="match status" value="1"/>
</dbReference>
<keyword evidence="1" id="KW-0812">Transmembrane</keyword>
<dbReference type="Proteomes" id="UP001315686">
    <property type="component" value="Unassembled WGS sequence"/>
</dbReference>
<feature type="transmembrane region" description="Helical" evidence="1">
    <location>
        <begin position="121"/>
        <end position="140"/>
    </location>
</feature>
<keyword evidence="1" id="KW-1133">Transmembrane helix</keyword>